<dbReference type="Proteomes" id="UP000008641">
    <property type="component" value="Chromosome"/>
</dbReference>
<keyword evidence="5" id="KW-1185">Reference proteome</keyword>
<dbReference type="eggNOG" id="COG0494">
    <property type="taxonomic scope" value="Bacteria"/>
</dbReference>
<evidence type="ECO:0000259" key="3">
    <source>
        <dbReference type="PROSITE" id="PS51462"/>
    </source>
</evidence>
<dbReference type="GO" id="GO:0016787">
    <property type="term" value="F:hydrolase activity"/>
    <property type="evidence" value="ECO:0007669"/>
    <property type="project" value="UniProtKB-KW"/>
</dbReference>
<dbReference type="EMBL" id="CP002455">
    <property type="protein sequence ID" value="ADX68037.1"/>
    <property type="molecule type" value="Genomic_DNA"/>
</dbReference>
<dbReference type="AlphaFoldDB" id="F0NXW9"/>
<dbReference type="InterPro" id="IPR015797">
    <property type="entry name" value="NUDIX_hydrolase-like_dom_sf"/>
</dbReference>
<feature type="domain" description="Nudix hydrolase" evidence="3">
    <location>
        <begin position="2"/>
        <end position="132"/>
    </location>
</feature>
<evidence type="ECO:0000256" key="1">
    <source>
        <dbReference type="ARBA" id="ARBA00001946"/>
    </source>
</evidence>
<dbReference type="SUPFAM" id="SSF55811">
    <property type="entry name" value="Nudix"/>
    <property type="match status" value="1"/>
</dbReference>
<dbReference type="PANTHER" id="PTHR43046:SF2">
    <property type="entry name" value="8-OXO-DGTP DIPHOSPHATASE-RELATED"/>
    <property type="match status" value="1"/>
</dbReference>
<dbReference type="PANTHER" id="PTHR43046">
    <property type="entry name" value="GDP-MANNOSE MANNOSYL HYDROLASE"/>
    <property type="match status" value="1"/>
</dbReference>
<dbReference type="PROSITE" id="PS51462">
    <property type="entry name" value="NUDIX"/>
    <property type="match status" value="1"/>
</dbReference>
<dbReference type="OrthoDB" id="9787880at2"/>
<dbReference type="InterPro" id="IPR000086">
    <property type="entry name" value="NUDIX_hydrolase_dom"/>
</dbReference>
<evidence type="ECO:0000313" key="4">
    <source>
        <dbReference type="EMBL" id="ADX68037.1"/>
    </source>
</evidence>
<evidence type="ECO:0000256" key="2">
    <source>
        <dbReference type="ARBA" id="ARBA00022801"/>
    </source>
</evidence>
<dbReference type="RefSeq" id="WP_013598427.1">
    <property type="nucleotide sequence ID" value="NC_015144.1"/>
</dbReference>
<dbReference type="KEGG" id="wvi:Weevi_1333"/>
<gene>
    <name evidence="4" type="ordered locus">Weevi_1333</name>
</gene>
<dbReference type="HOGENOM" id="CLU_037162_13_0_10"/>
<dbReference type="Pfam" id="PF00293">
    <property type="entry name" value="NUDIX"/>
    <property type="match status" value="1"/>
</dbReference>
<evidence type="ECO:0000313" key="5">
    <source>
        <dbReference type="Proteomes" id="UP000008641"/>
    </source>
</evidence>
<accession>F0NXW9</accession>
<dbReference type="CDD" id="cd04690">
    <property type="entry name" value="NUDIX_Hydrolase"/>
    <property type="match status" value="1"/>
</dbReference>
<reference evidence="4 5" key="1">
    <citation type="journal article" date="2011" name="Stand. Genomic Sci.">
        <title>Complete genome sequence of Weeksella virosa type strain (9751).</title>
        <authorList>
            <person name="Lang E."/>
            <person name="Teshima H."/>
            <person name="Lucas S."/>
            <person name="Lapidus A."/>
            <person name="Hammon N."/>
            <person name="Deshpande S."/>
            <person name="Nolan M."/>
            <person name="Cheng J.F."/>
            <person name="Pitluck S."/>
            <person name="Liolios K."/>
            <person name="Pagani I."/>
            <person name="Mikhailova N."/>
            <person name="Ivanova N."/>
            <person name="Mavromatis K."/>
            <person name="Pati A."/>
            <person name="Tapia R."/>
            <person name="Han C."/>
            <person name="Goodwin L."/>
            <person name="Chen A."/>
            <person name="Palaniappan K."/>
            <person name="Land M."/>
            <person name="Hauser L."/>
            <person name="Chang Y.J."/>
            <person name="Jeffries C.D."/>
            <person name="Brambilla E.M."/>
            <person name="Kopitz M."/>
            <person name="Rohde M."/>
            <person name="Goker M."/>
            <person name="Tindall B.J."/>
            <person name="Detter J.C."/>
            <person name="Woyke T."/>
            <person name="Bristow J."/>
            <person name="Eisen J.A."/>
            <person name="Markowitz V."/>
            <person name="Hugenholtz P."/>
            <person name="Klenk H.P."/>
            <person name="Kyrpides N.C."/>
        </authorList>
    </citation>
    <scope>NUCLEOTIDE SEQUENCE [LARGE SCALE GENOMIC DNA]</scope>
    <source>
        <strain evidence="5">ATCC 43766 / DSM 16922 / JCM 21250 / NBRC 16016 / NCTC 11634 / CL345/78</strain>
    </source>
</reference>
<reference evidence="5" key="2">
    <citation type="journal article" date="2011" name="Stand. Genomic Sci.">
        <title>Complete genome sequence of Weeksella virosa type strain (9751T).</title>
        <authorList>
            <person name="Lang E."/>
            <person name="Teshima H."/>
            <person name="Lucas S."/>
            <person name="Lapidus A."/>
            <person name="Hammon N."/>
            <person name="Deshpande S."/>
            <person name="Nolan M."/>
            <person name="Cheng J."/>
            <person name="Pitluck S."/>
            <person name="Liolios K."/>
            <person name="Pagani I."/>
            <person name="Mikhailova N."/>
            <person name="Ivanova N."/>
            <person name="Mavromatis K."/>
            <person name="Pati A."/>
            <person name="Tapia R."/>
            <person name="Han C."/>
            <person name="Goodwin L."/>
            <person name="Chen A."/>
            <person name="Palaniappan K."/>
            <person name="Land M."/>
            <person name="Hauser L."/>
            <person name="Chang Y."/>
            <person name="Jeffries C."/>
            <person name="Brambilla E."/>
            <person name="Kopitz M."/>
            <person name="Rohde M."/>
            <person name="Goker M."/>
            <person name="Tindall B."/>
            <person name="Detter J."/>
            <person name="Woyke T."/>
            <person name="Bristow J."/>
            <person name="Eisen J."/>
            <person name="Markowitz V."/>
            <person name="Hugenholtz P."/>
            <person name="Klenk H."/>
            <person name="Kyrpides N."/>
        </authorList>
    </citation>
    <scope>NUCLEOTIDE SEQUENCE [LARGE SCALE GENOMIC DNA]</scope>
    <source>
        <strain evidence="5">ATCC 43766 / DSM 16922 / JCM 21250 / NBRC 16016 / NCTC 11634 / CL345/78</strain>
    </source>
</reference>
<protein>
    <submittedName>
        <fullName evidence="4">NUDIX hydrolase</fullName>
    </submittedName>
</protein>
<keyword evidence="2 4" id="KW-0378">Hydrolase</keyword>
<sequence length="135" mass="15510">MQILYLASAIITNPQNDFLIVRKKKSSYFQMVGGKIEGDEQPIEALIRECKEEIQVDISTYPIELLGEHCTKAVNEQETLVKATIFHVAIPHHVAIQCAKEIAEFAWMSKTSYQNYQLAHLLCEFSLPWWKANEI</sequence>
<name>F0NXW9_WEEVC</name>
<dbReference type="Gene3D" id="3.90.79.10">
    <property type="entry name" value="Nucleoside Triphosphate Pyrophosphohydrolase"/>
    <property type="match status" value="1"/>
</dbReference>
<comment type="cofactor">
    <cofactor evidence="1">
        <name>Mg(2+)</name>
        <dbReference type="ChEBI" id="CHEBI:18420"/>
    </cofactor>
</comment>
<proteinExistence type="predicted"/>
<organism evidence="4 5">
    <name type="scientific">Weeksella virosa (strain ATCC 43766 / DSM 16922 / JCM 21250 / CCUG 30538 / CDC 9751 / IAM 14551 / NBRC 16016 / NCTC 11634 / CL345/78)</name>
    <dbReference type="NCBI Taxonomy" id="865938"/>
    <lineage>
        <taxon>Bacteria</taxon>
        <taxon>Pseudomonadati</taxon>
        <taxon>Bacteroidota</taxon>
        <taxon>Flavobacteriia</taxon>
        <taxon>Flavobacteriales</taxon>
        <taxon>Weeksellaceae</taxon>
        <taxon>Weeksella</taxon>
    </lineage>
</organism>
<dbReference type="STRING" id="865938.Weevi_1333"/>